<gene>
    <name evidence="1" type="ORF">FHS87_004643</name>
</gene>
<evidence type="ECO:0000313" key="1">
    <source>
        <dbReference type="EMBL" id="MBB5696572.1"/>
    </source>
</evidence>
<keyword evidence="2" id="KW-1185">Reference proteome</keyword>
<sequence>MRQTRHRSAEVALGYFRPADLWRINPAQGNWGEPGEHA</sequence>
<dbReference type="AlphaFoldDB" id="A0A840YMH0"/>
<evidence type="ECO:0000313" key="2">
    <source>
        <dbReference type="Proteomes" id="UP000580654"/>
    </source>
</evidence>
<name>A0A840YMH0_9PROT</name>
<dbReference type="EMBL" id="JACIJD010000056">
    <property type="protein sequence ID" value="MBB5696572.1"/>
    <property type="molecule type" value="Genomic_DNA"/>
</dbReference>
<reference evidence="1 2" key="1">
    <citation type="submission" date="2020-08" db="EMBL/GenBank/DDBJ databases">
        <title>Genomic Encyclopedia of Type Strains, Phase IV (KMG-IV): sequencing the most valuable type-strain genomes for metagenomic binning, comparative biology and taxonomic classification.</title>
        <authorList>
            <person name="Goeker M."/>
        </authorList>
    </citation>
    <scope>NUCLEOTIDE SEQUENCE [LARGE SCALE GENOMIC DNA]</scope>
    <source>
        <strain evidence="1 2">DSM 25622</strain>
    </source>
</reference>
<dbReference type="Proteomes" id="UP000580654">
    <property type="component" value="Unassembled WGS sequence"/>
</dbReference>
<comment type="caution">
    <text evidence="1">The sequence shown here is derived from an EMBL/GenBank/DDBJ whole genome shotgun (WGS) entry which is preliminary data.</text>
</comment>
<accession>A0A840YMH0</accession>
<organism evidence="1 2">
    <name type="scientific">Muricoccus pecuniae</name>
    <dbReference type="NCBI Taxonomy" id="693023"/>
    <lineage>
        <taxon>Bacteria</taxon>
        <taxon>Pseudomonadati</taxon>
        <taxon>Pseudomonadota</taxon>
        <taxon>Alphaproteobacteria</taxon>
        <taxon>Acetobacterales</taxon>
        <taxon>Roseomonadaceae</taxon>
        <taxon>Muricoccus</taxon>
    </lineage>
</organism>
<protein>
    <submittedName>
        <fullName evidence="1">Uncharacterized protein</fullName>
    </submittedName>
</protein>
<proteinExistence type="predicted"/>